<dbReference type="InterPro" id="IPR005467">
    <property type="entry name" value="His_kinase_dom"/>
</dbReference>
<evidence type="ECO:0000313" key="8">
    <source>
        <dbReference type="EMBL" id="NBG96339.1"/>
    </source>
</evidence>
<evidence type="ECO:0000256" key="5">
    <source>
        <dbReference type="ARBA" id="ARBA00022777"/>
    </source>
</evidence>
<accession>A0A845QD36</accession>
<dbReference type="Gene3D" id="1.10.287.130">
    <property type="match status" value="1"/>
</dbReference>
<dbReference type="InterPro" id="IPR036097">
    <property type="entry name" value="HisK_dim/P_sf"/>
</dbReference>
<dbReference type="OrthoDB" id="9813151at2"/>
<dbReference type="GO" id="GO:0009927">
    <property type="term" value="F:histidine phosphotransfer kinase activity"/>
    <property type="evidence" value="ECO:0007669"/>
    <property type="project" value="TreeGrafter"/>
</dbReference>
<keyword evidence="5" id="KW-0418">Kinase</keyword>
<evidence type="ECO:0000256" key="6">
    <source>
        <dbReference type="SAM" id="MobiDB-lite"/>
    </source>
</evidence>
<keyword evidence="4" id="KW-0808">Transferase</keyword>
<keyword evidence="9" id="KW-1185">Reference proteome</keyword>
<dbReference type="Proteomes" id="UP000470384">
    <property type="component" value="Unassembled WGS sequence"/>
</dbReference>
<feature type="compositionally biased region" description="Basic and acidic residues" evidence="6">
    <location>
        <begin position="1"/>
        <end position="14"/>
    </location>
</feature>
<feature type="compositionally biased region" description="Basic and acidic residues" evidence="6">
    <location>
        <begin position="463"/>
        <end position="478"/>
    </location>
</feature>
<dbReference type="SMART" id="SM00388">
    <property type="entry name" value="HisKA"/>
    <property type="match status" value="1"/>
</dbReference>
<dbReference type="InterPro" id="IPR004358">
    <property type="entry name" value="Sig_transdc_His_kin-like_C"/>
</dbReference>
<keyword evidence="3" id="KW-0597">Phosphoprotein</keyword>
<dbReference type="SUPFAM" id="SSF47384">
    <property type="entry name" value="Homodimeric domain of signal transducing histidine kinase"/>
    <property type="match status" value="1"/>
</dbReference>
<dbReference type="GO" id="GO:0005886">
    <property type="term" value="C:plasma membrane"/>
    <property type="evidence" value="ECO:0007669"/>
    <property type="project" value="TreeGrafter"/>
</dbReference>
<feature type="region of interest" description="Disordered" evidence="6">
    <location>
        <begin position="1"/>
        <end position="29"/>
    </location>
</feature>
<feature type="domain" description="Histidine kinase" evidence="7">
    <location>
        <begin position="283"/>
        <end position="520"/>
    </location>
</feature>
<evidence type="ECO:0000256" key="1">
    <source>
        <dbReference type="ARBA" id="ARBA00000085"/>
    </source>
</evidence>
<sequence length="524" mass="54505">MGKTDEQDTDREAASRQAAGLHDRDQAAAGSPMGVAHFVWDGERARIAEADEAAASLFGETGILDLVERPFAPDGALARALDRLMISVATQPDMEDGLEGRLPHPMNGGTLTVRARQHALPDGRIGLAVEVLAKAEPDNRGIRLAALGEAIAAPGALFAADGEWLAGNDAALALLGDVSPPLATLLGDPGAATRLIGQALADGLASAIFRIATRFGARLARVTLTRARDPKTGGAAVAAYFNDIADRARLLAVPRPAAPPAEADSRVAEPASATREARALMSRVGHELRTPLNAILGFSEVMAREEFGPMGNAKYLEYARDIHTGGEHLLGLVDDLLEMARSENGRRELNFEAVNTGELVQAMSDLLREEAAGRGLTLFAEIGGNLPPVVADARTLRQVLINLIGNAIKFTPSGGTVTIGTSGTEDGGVTLFVNDTGIGMSAEDLAAAMEPFGQVEAAQEGLARSDSDGSEASHERGLGRGLGLGLPLARALTEANKASFEIDSAPGEGTRARVIFPPTGVLAT</sequence>
<name>A0A845QD36_9HYPH</name>
<dbReference type="Pfam" id="PF00512">
    <property type="entry name" value="HisKA"/>
    <property type="match status" value="1"/>
</dbReference>
<feature type="region of interest" description="Disordered" evidence="6">
    <location>
        <begin position="459"/>
        <end position="478"/>
    </location>
</feature>
<dbReference type="RefSeq" id="WP_160588425.1">
    <property type="nucleotide sequence ID" value="NZ_BMHN01000001.1"/>
</dbReference>
<dbReference type="AlphaFoldDB" id="A0A845QD36"/>
<dbReference type="CDD" id="cd00075">
    <property type="entry name" value="HATPase"/>
    <property type="match status" value="1"/>
</dbReference>
<dbReference type="GeneID" id="300655489"/>
<dbReference type="InterPro" id="IPR036890">
    <property type="entry name" value="HATPase_C_sf"/>
</dbReference>
<dbReference type="GO" id="GO:0000155">
    <property type="term" value="F:phosphorelay sensor kinase activity"/>
    <property type="evidence" value="ECO:0007669"/>
    <property type="project" value="InterPro"/>
</dbReference>
<reference evidence="8 9" key="1">
    <citation type="journal article" date="2016" name="Int. J. Syst. Evol. Microbiol.">
        <title>Pyruvatibacter mobilis gen. nov., sp. nov., a marine bacterium from the culture broth of Picochlorum sp. 122.</title>
        <authorList>
            <person name="Wang G."/>
            <person name="Tang M."/>
            <person name="Wu H."/>
            <person name="Dai S."/>
            <person name="Li T."/>
            <person name="Chen C."/>
            <person name="He H."/>
            <person name="Fan J."/>
            <person name="Xiang W."/>
            <person name="Li X."/>
        </authorList>
    </citation>
    <scope>NUCLEOTIDE SEQUENCE [LARGE SCALE GENOMIC DNA]</scope>
    <source>
        <strain evidence="8 9">GYP-11</strain>
    </source>
</reference>
<proteinExistence type="predicted"/>
<dbReference type="PANTHER" id="PTHR43047:SF72">
    <property type="entry name" value="OSMOSENSING HISTIDINE PROTEIN KINASE SLN1"/>
    <property type="match status" value="1"/>
</dbReference>
<dbReference type="EMBL" id="WXYQ01000007">
    <property type="protein sequence ID" value="NBG96339.1"/>
    <property type="molecule type" value="Genomic_DNA"/>
</dbReference>
<evidence type="ECO:0000256" key="2">
    <source>
        <dbReference type="ARBA" id="ARBA00012438"/>
    </source>
</evidence>
<evidence type="ECO:0000259" key="7">
    <source>
        <dbReference type="PROSITE" id="PS50109"/>
    </source>
</evidence>
<dbReference type="PRINTS" id="PR00344">
    <property type="entry name" value="BCTRLSENSOR"/>
</dbReference>
<dbReference type="CDD" id="cd00082">
    <property type="entry name" value="HisKA"/>
    <property type="match status" value="1"/>
</dbReference>
<dbReference type="Pfam" id="PF02518">
    <property type="entry name" value="HATPase_c"/>
    <property type="match status" value="1"/>
</dbReference>
<protein>
    <recommendedName>
        <fullName evidence="2">histidine kinase</fullName>
        <ecNumber evidence="2">2.7.13.3</ecNumber>
    </recommendedName>
</protein>
<dbReference type="PANTHER" id="PTHR43047">
    <property type="entry name" value="TWO-COMPONENT HISTIDINE PROTEIN KINASE"/>
    <property type="match status" value="1"/>
</dbReference>
<dbReference type="InterPro" id="IPR003594">
    <property type="entry name" value="HATPase_dom"/>
</dbReference>
<dbReference type="PROSITE" id="PS50109">
    <property type="entry name" value="HIS_KIN"/>
    <property type="match status" value="1"/>
</dbReference>
<gene>
    <name evidence="8" type="ORF">GTQ45_11400</name>
</gene>
<evidence type="ECO:0000313" key="9">
    <source>
        <dbReference type="Proteomes" id="UP000470384"/>
    </source>
</evidence>
<evidence type="ECO:0000256" key="4">
    <source>
        <dbReference type="ARBA" id="ARBA00022679"/>
    </source>
</evidence>
<comment type="caution">
    <text evidence="8">The sequence shown here is derived from an EMBL/GenBank/DDBJ whole genome shotgun (WGS) entry which is preliminary data.</text>
</comment>
<dbReference type="SUPFAM" id="SSF55874">
    <property type="entry name" value="ATPase domain of HSP90 chaperone/DNA topoisomerase II/histidine kinase"/>
    <property type="match status" value="1"/>
</dbReference>
<dbReference type="EC" id="2.7.13.3" evidence="2"/>
<organism evidence="8 9">
    <name type="scientific">Pyruvatibacter mobilis</name>
    <dbReference type="NCBI Taxonomy" id="1712261"/>
    <lineage>
        <taxon>Bacteria</taxon>
        <taxon>Pseudomonadati</taxon>
        <taxon>Pseudomonadota</taxon>
        <taxon>Alphaproteobacteria</taxon>
        <taxon>Hyphomicrobiales</taxon>
        <taxon>Parvibaculaceae</taxon>
        <taxon>Pyruvatibacter</taxon>
    </lineage>
</organism>
<evidence type="ECO:0000256" key="3">
    <source>
        <dbReference type="ARBA" id="ARBA00022553"/>
    </source>
</evidence>
<dbReference type="InterPro" id="IPR003661">
    <property type="entry name" value="HisK_dim/P_dom"/>
</dbReference>
<dbReference type="SMART" id="SM00387">
    <property type="entry name" value="HATPase_c"/>
    <property type="match status" value="1"/>
</dbReference>
<comment type="catalytic activity">
    <reaction evidence="1">
        <text>ATP + protein L-histidine = ADP + protein N-phospho-L-histidine.</text>
        <dbReference type="EC" id="2.7.13.3"/>
    </reaction>
</comment>
<dbReference type="Gene3D" id="3.30.565.10">
    <property type="entry name" value="Histidine kinase-like ATPase, C-terminal domain"/>
    <property type="match status" value="1"/>
</dbReference>